<evidence type="ECO:0000256" key="7">
    <source>
        <dbReference type="SAM" id="Phobius"/>
    </source>
</evidence>
<dbReference type="InterPro" id="IPR011765">
    <property type="entry name" value="Pept_M16_N"/>
</dbReference>
<dbReference type="RefSeq" id="XP_022643637.1">
    <property type="nucleotide sequence ID" value="XM_022787902.1"/>
</dbReference>
<sequence>MPCSSSADCNCPGCDKLPGQTSSRVAGGILLFASAVLIFVLILSVQPTDYELHVASNEEITHKPIVDKADYVSLRLRNQMDVVIASDLTLEDAEVALCVRVGSWSDPKELQGLAHFTEHVLFLGNKKYPGKGDFISHIQSNGGTLNARTGKERTCYFFSIDPDHLETAINMFGWMMKEPLVMPETVTSELQNVDSEYKRLMNQDGRRVEAVDSETSDPGHPQQMFDCGSSHNMMQGVEILKSPLHVEMDKFYRYYYSSNLMALGVRGPFDVDTLKKLAVKNFYDVRNTGVVQKVWPDPYLQTSGKEIFVVPARDVNDLYIRFSLPNITTARETSLLKTILRSEHEGGLVKKIKDKLWTSTISIYDENYVGSTTLSIEFHLTKVGLDHRADIVEMTFAYLNFLRQRREDEFLEIFEDLRDVEELEFKYFSAKEIRKTRRDYVYILDLVENRMMYDIDHVISGSRLLGAFDFAFLQYMLRQLVPTNTRIFAVSQIFANMTDRIEKFYQVHYTVKNITEKQVAHWKAARSDFSLPLRNTWIPRNVTVVRTDSKYIKEPVLVANYTTSRLWLLQTNFGVPKTDVTVYWKTHIDGPDSTNGVATELILRVFRRSLSDQLYMAKNTGLNVRSSLKSRGSFGNYGSLMFGFNAYSAILPRVVDLVFQHFQEFNVDAETLRMIKDVYRISLMEPELYSTVEHCNIQERLLLKTNLTSRQDKIKTLENVTINEIRQVLSIIRKPELVKVFVSGNIEKSVAEEMFTKIVPTIANSSYLASCDDLPRKYGLPPGSLFHYVGYDEGQSQRSVTTYHEVGVISSDKEVMLRELLVHIASPEAFNILRTKEQLGYGAGVISVVDSRSHGLMTYVETKNNTNYVMNRIFHFMRVYLRQYINDLTEEQFNQHRSAVLLKKRLKPVKKVERLGSELLDCNCDYTREARYAAILSKLTVDDVKQFHQTYCNDDQTWKVIVTIIEKDAGDTQIGQGFPRDPKEKFSDIAQFQNKLKLLPPVKSRCR</sequence>
<dbReference type="InterPro" id="IPR032632">
    <property type="entry name" value="Peptidase_M16_M"/>
</dbReference>
<evidence type="ECO:0000256" key="5">
    <source>
        <dbReference type="ARBA" id="ARBA00022833"/>
    </source>
</evidence>
<keyword evidence="3" id="KW-0479">Metal-binding</keyword>
<accession>A0A7M7IWY4</accession>
<evidence type="ECO:0008006" key="14">
    <source>
        <dbReference type="Google" id="ProtNLM"/>
    </source>
</evidence>
<dbReference type="RefSeq" id="XP_022643636.1">
    <property type="nucleotide sequence ID" value="XM_022787901.1"/>
</dbReference>
<keyword evidence="5" id="KW-0862">Zinc</keyword>
<reference evidence="12" key="1">
    <citation type="submission" date="2021-01" db="UniProtKB">
        <authorList>
            <consortium name="EnsemblMetazoa"/>
        </authorList>
    </citation>
    <scope>IDENTIFICATION</scope>
</reference>
<dbReference type="EnsemblMetazoa" id="XM_022787901">
    <property type="protein sequence ID" value="XP_022643636"/>
    <property type="gene ID" value="LOC111242942"/>
</dbReference>
<evidence type="ECO:0000256" key="3">
    <source>
        <dbReference type="ARBA" id="ARBA00022723"/>
    </source>
</evidence>
<dbReference type="Pfam" id="PF16187">
    <property type="entry name" value="Peptidase_M16_M"/>
    <property type="match status" value="1"/>
</dbReference>
<feature type="transmembrane region" description="Helical" evidence="7">
    <location>
        <begin position="25"/>
        <end position="45"/>
    </location>
</feature>
<dbReference type="KEGG" id="vde:111242942"/>
<evidence type="ECO:0000259" key="11">
    <source>
        <dbReference type="Pfam" id="PF22456"/>
    </source>
</evidence>
<organism evidence="12 13">
    <name type="scientific">Varroa destructor</name>
    <name type="common">Honeybee mite</name>
    <dbReference type="NCBI Taxonomy" id="109461"/>
    <lineage>
        <taxon>Eukaryota</taxon>
        <taxon>Metazoa</taxon>
        <taxon>Ecdysozoa</taxon>
        <taxon>Arthropoda</taxon>
        <taxon>Chelicerata</taxon>
        <taxon>Arachnida</taxon>
        <taxon>Acari</taxon>
        <taxon>Parasitiformes</taxon>
        <taxon>Mesostigmata</taxon>
        <taxon>Gamasina</taxon>
        <taxon>Dermanyssoidea</taxon>
        <taxon>Varroidae</taxon>
        <taxon>Varroa</taxon>
    </lineage>
</organism>
<dbReference type="PANTHER" id="PTHR43690:SF18">
    <property type="entry name" value="INSULIN-DEGRADING ENZYME-RELATED"/>
    <property type="match status" value="1"/>
</dbReference>
<evidence type="ECO:0000313" key="13">
    <source>
        <dbReference type="Proteomes" id="UP000594260"/>
    </source>
</evidence>
<keyword evidence="7" id="KW-0472">Membrane</keyword>
<evidence type="ECO:0000256" key="6">
    <source>
        <dbReference type="ARBA" id="ARBA00023049"/>
    </source>
</evidence>
<dbReference type="InParanoid" id="A0A7M7IWY4"/>
<dbReference type="InterPro" id="IPR054734">
    <property type="entry name" value="PqqF-like_C_4"/>
</dbReference>
<keyword evidence="7" id="KW-0812">Transmembrane</keyword>
<dbReference type="GO" id="GO:0006508">
    <property type="term" value="P:proteolysis"/>
    <property type="evidence" value="ECO:0007669"/>
    <property type="project" value="UniProtKB-KW"/>
</dbReference>
<dbReference type="Pfam" id="PF05193">
    <property type="entry name" value="Peptidase_M16_C"/>
    <property type="match status" value="1"/>
</dbReference>
<feature type="domain" description="Coenzyme PQQ synthesis protein F-like C-terminal lobe" evidence="11">
    <location>
        <begin position="820"/>
        <end position="909"/>
    </location>
</feature>
<evidence type="ECO:0000256" key="1">
    <source>
        <dbReference type="ARBA" id="ARBA00007261"/>
    </source>
</evidence>
<name>A0A7M7IWY4_VARDE</name>
<dbReference type="Pfam" id="PF00675">
    <property type="entry name" value="Peptidase_M16"/>
    <property type="match status" value="1"/>
</dbReference>
<dbReference type="OrthoDB" id="952271at2759"/>
<evidence type="ECO:0000256" key="2">
    <source>
        <dbReference type="ARBA" id="ARBA00022670"/>
    </source>
</evidence>
<feature type="domain" description="Peptidase M16 N-terminal" evidence="8">
    <location>
        <begin position="82"/>
        <end position="217"/>
    </location>
</feature>
<evidence type="ECO:0000259" key="10">
    <source>
        <dbReference type="Pfam" id="PF16187"/>
    </source>
</evidence>
<dbReference type="InterPro" id="IPR011249">
    <property type="entry name" value="Metalloenz_LuxS/M16"/>
</dbReference>
<dbReference type="SUPFAM" id="SSF63411">
    <property type="entry name" value="LuxS/MPP-like metallohydrolase"/>
    <property type="match status" value="4"/>
</dbReference>
<keyword evidence="4" id="KW-0378">Hydrolase</keyword>
<keyword evidence="6" id="KW-0482">Metalloprotease</keyword>
<evidence type="ECO:0000259" key="9">
    <source>
        <dbReference type="Pfam" id="PF05193"/>
    </source>
</evidence>
<protein>
    <recommendedName>
        <fullName evidence="14">Insulin-degrading enzyme</fullName>
    </recommendedName>
</protein>
<dbReference type="Pfam" id="PF22456">
    <property type="entry name" value="PqqF-like_C_4"/>
    <property type="match status" value="1"/>
</dbReference>
<dbReference type="EnsemblMetazoa" id="XM_022787902">
    <property type="protein sequence ID" value="XP_022643637"/>
    <property type="gene ID" value="LOC111242942"/>
</dbReference>
<dbReference type="GeneID" id="111242942"/>
<feature type="domain" description="Peptidase M16 middle/third" evidence="10">
    <location>
        <begin position="439"/>
        <end position="715"/>
    </location>
</feature>
<keyword evidence="7" id="KW-1133">Transmembrane helix</keyword>
<keyword evidence="2" id="KW-0645">Protease</keyword>
<dbReference type="GO" id="GO:0046872">
    <property type="term" value="F:metal ion binding"/>
    <property type="evidence" value="ECO:0007669"/>
    <property type="project" value="UniProtKB-KW"/>
</dbReference>
<dbReference type="GO" id="GO:0008237">
    <property type="term" value="F:metallopeptidase activity"/>
    <property type="evidence" value="ECO:0007669"/>
    <property type="project" value="UniProtKB-KW"/>
</dbReference>
<dbReference type="PANTHER" id="PTHR43690">
    <property type="entry name" value="NARDILYSIN"/>
    <property type="match status" value="1"/>
</dbReference>
<comment type="similarity">
    <text evidence="1">Belongs to the peptidase M16 family.</text>
</comment>
<dbReference type="Proteomes" id="UP000594260">
    <property type="component" value="Unplaced"/>
</dbReference>
<dbReference type="InterPro" id="IPR007863">
    <property type="entry name" value="Peptidase_M16_C"/>
</dbReference>
<evidence type="ECO:0000313" key="12">
    <source>
        <dbReference type="EnsemblMetazoa" id="XP_022643637"/>
    </source>
</evidence>
<feature type="domain" description="Peptidase M16 C-terminal" evidence="9">
    <location>
        <begin position="248"/>
        <end position="410"/>
    </location>
</feature>
<dbReference type="AlphaFoldDB" id="A0A7M7IWY4"/>
<keyword evidence="13" id="KW-1185">Reference proteome</keyword>
<dbReference type="InterPro" id="IPR050626">
    <property type="entry name" value="Peptidase_M16"/>
</dbReference>
<evidence type="ECO:0000256" key="4">
    <source>
        <dbReference type="ARBA" id="ARBA00022801"/>
    </source>
</evidence>
<evidence type="ECO:0000259" key="8">
    <source>
        <dbReference type="Pfam" id="PF00675"/>
    </source>
</evidence>
<proteinExistence type="inferred from homology"/>
<dbReference type="Gene3D" id="3.30.830.10">
    <property type="entry name" value="Metalloenzyme, LuxS/M16 peptidase-like"/>
    <property type="match status" value="4"/>
</dbReference>